<dbReference type="Gene3D" id="2.40.50.220">
    <property type="entry name" value="EutN/Ccml"/>
    <property type="match status" value="1"/>
</dbReference>
<dbReference type="GO" id="GO:0031470">
    <property type="term" value="C:carboxysome"/>
    <property type="evidence" value="ECO:0007669"/>
    <property type="project" value="UniProtKB-SubCell"/>
</dbReference>
<dbReference type="Proteomes" id="UP000295711">
    <property type="component" value="Unassembled WGS sequence"/>
</dbReference>
<name>A0A4R2LNV9_9FIRM</name>
<proteinExistence type="predicted"/>
<keyword evidence="3" id="KW-1283">Bacterial microcompartment</keyword>
<dbReference type="EMBL" id="SLXA01000003">
    <property type="protein sequence ID" value="TCO85460.1"/>
    <property type="molecule type" value="Genomic_DNA"/>
</dbReference>
<dbReference type="AlphaFoldDB" id="A0A4R2LNV9"/>
<dbReference type="PANTHER" id="PTHR36539">
    <property type="entry name" value="ETHANOLAMINE UTILIZATION PROTEIN EUTN"/>
    <property type="match status" value="1"/>
</dbReference>
<dbReference type="CDD" id="cd01614">
    <property type="entry name" value="EutN_CcmL"/>
    <property type="match status" value="1"/>
</dbReference>
<evidence type="ECO:0000313" key="4">
    <source>
        <dbReference type="EMBL" id="TCO85460.1"/>
    </source>
</evidence>
<protein>
    <submittedName>
        <fullName evidence="4">Ethanolamine utilization protein EutN</fullName>
    </submittedName>
</protein>
<dbReference type="SUPFAM" id="SSF159133">
    <property type="entry name" value="EutN/CcmL-like"/>
    <property type="match status" value="1"/>
</dbReference>
<dbReference type="InterPro" id="IPR004992">
    <property type="entry name" value="EutN_CcmL"/>
</dbReference>
<keyword evidence="5" id="KW-1185">Reference proteome</keyword>
<reference evidence="4 5" key="1">
    <citation type="submission" date="2019-03" db="EMBL/GenBank/DDBJ databases">
        <title>Genomic Encyclopedia of Type Strains, Phase IV (KMG-IV): sequencing the most valuable type-strain genomes for metagenomic binning, comparative biology and taxonomic classification.</title>
        <authorList>
            <person name="Goeker M."/>
        </authorList>
    </citation>
    <scope>NUCLEOTIDE SEQUENCE [LARGE SCALE GENOMIC DNA]</scope>
    <source>
        <strain evidence="4 5">DSM 28559</strain>
    </source>
</reference>
<comment type="subcellular location">
    <subcellularLocation>
        <location evidence="1">Carboxysome</location>
    </subcellularLocation>
</comment>
<keyword evidence="2" id="KW-1282">Carboxysome</keyword>
<evidence type="ECO:0000256" key="3">
    <source>
        <dbReference type="ARBA" id="ARBA00024446"/>
    </source>
</evidence>
<dbReference type="PROSITE" id="PS51932">
    <property type="entry name" value="BMV"/>
    <property type="match status" value="1"/>
</dbReference>
<dbReference type="PANTHER" id="PTHR36539:SF2">
    <property type="entry name" value="ETHANOLAMINE UTILIZATION PROTEIN"/>
    <property type="match status" value="1"/>
</dbReference>
<dbReference type="OrthoDB" id="196195at2"/>
<gene>
    <name evidence="4" type="ORF">EV212_103182</name>
</gene>
<dbReference type="RefSeq" id="WP_132089778.1">
    <property type="nucleotide sequence ID" value="NZ_JANKAQ010000003.1"/>
</dbReference>
<dbReference type="InterPro" id="IPR036677">
    <property type="entry name" value="EutN_CcmL_sf"/>
</dbReference>
<evidence type="ECO:0000256" key="1">
    <source>
        <dbReference type="ARBA" id="ARBA00023587"/>
    </source>
</evidence>
<evidence type="ECO:0000313" key="5">
    <source>
        <dbReference type="Proteomes" id="UP000295711"/>
    </source>
</evidence>
<evidence type="ECO:0000256" key="2">
    <source>
        <dbReference type="ARBA" id="ARBA00023669"/>
    </source>
</evidence>
<comment type="caution">
    <text evidence="4">The sequence shown here is derived from an EMBL/GenBank/DDBJ whole genome shotgun (WGS) entry which is preliminary data.</text>
</comment>
<organism evidence="4 5">
    <name type="scientific">Frisingicoccus caecimuris</name>
    <dbReference type="NCBI Taxonomy" id="1796636"/>
    <lineage>
        <taxon>Bacteria</taxon>
        <taxon>Bacillati</taxon>
        <taxon>Bacillota</taxon>
        <taxon>Clostridia</taxon>
        <taxon>Lachnospirales</taxon>
        <taxon>Lachnospiraceae</taxon>
        <taxon>Frisingicoccus</taxon>
    </lineage>
</organism>
<dbReference type="Pfam" id="PF03319">
    <property type="entry name" value="EutN_CcmL"/>
    <property type="match status" value="1"/>
</dbReference>
<sequence length="94" mass="9982">MLICRVIGHVWATKKQEALNGQKLMIVKETETAQGKGEVFVAADMVGAGVGEDVLVVTGSTARRAAGKEGVPVDSAIVGIIDSMEIMKENKNRK</sequence>
<accession>A0A4R2LNV9</accession>